<proteinExistence type="predicted"/>
<dbReference type="InterPro" id="IPR002901">
    <property type="entry name" value="MGlyc_endo_b_GlcNAc-like_dom"/>
</dbReference>
<evidence type="ECO:0000259" key="2">
    <source>
        <dbReference type="SMART" id="SM00047"/>
    </source>
</evidence>
<comment type="caution">
    <text evidence="3">The sequence shown here is derived from an EMBL/GenBank/DDBJ whole genome shotgun (WGS) entry which is preliminary data.</text>
</comment>
<dbReference type="GO" id="GO:0004040">
    <property type="term" value="F:amidase activity"/>
    <property type="evidence" value="ECO:0007669"/>
    <property type="project" value="InterPro"/>
</dbReference>
<evidence type="ECO:0000256" key="1">
    <source>
        <dbReference type="ARBA" id="ARBA00022801"/>
    </source>
</evidence>
<dbReference type="Gene3D" id="4.10.80.30">
    <property type="entry name" value="DNA polymerase, domain 6"/>
    <property type="match status" value="1"/>
</dbReference>
<name>A0AAP3G9F0_BRELA</name>
<dbReference type="PANTHER" id="PTHR33308:SF9">
    <property type="entry name" value="PEPTIDOGLYCAN HYDROLASE FLGJ"/>
    <property type="match status" value="1"/>
</dbReference>
<dbReference type="SMART" id="SM00047">
    <property type="entry name" value="LYZ2"/>
    <property type="match status" value="1"/>
</dbReference>
<dbReference type="PANTHER" id="PTHR33308">
    <property type="entry name" value="PEPTIDOGLYCAN HYDROLASE FLGJ"/>
    <property type="match status" value="1"/>
</dbReference>
<evidence type="ECO:0000313" key="3">
    <source>
        <dbReference type="EMBL" id="MCZ0809538.1"/>
    </source>
</evidence>
<dbReference type="Gene3D" id="1.10.530.10">
    <property type="match status" value="1"/>
</dbReference>
<sequence>MTKQERLISLISPHVVGRYPCPSGVIAQLILEVGWDLRTPRDMVTGCESYNLGNIKGTGPAGSVTILTTEYYSAADVIKARASGDLVKILDTSGAKTKVQVKARFRAYNNYGEAIDDHFALLKKPRYVNAGVWKAKTPREFAEAVKRGGYATDPNYVTLIMSIVNGHKLTRFDKPVTPAVPIKKIEEAVSLALKEWQLELADKSIDNLAAQELLSDAVEWKERLRKEPQKVIEDMPWLVFVLADRVSSRKAGA</sequence>
<feature type="domain" description="Mannosyl-glycoprotein endo-beta-N-acetylglucosamidase-like" evidence="2">
    <location>
        <begin position="1"/>
        <end position="173"/>
    </location>
</feature>
<keyword evidence="1" id="KW-0378">Hydrolase</keyword>
<dbReference type="EMBL" id="JAPTNE010000038">
    <property type="protein sequence ID" value="MCZ0809538.1"/>
    <property type="molecule type" value="Genomic_DNA"/>
</dbReference>
<dbReference type="InterPro" id="IPR051056">
    <property type="entry name" value="Glycosyl_Hydrolase_73"/>
</dbReference>
<reference evidence="3" key="1">
    <citation type="submission" date="2022-09" db="EMBL/GenBank/DDBJ databases">
        <title>Genome analysis and characterization of larvicidal activity of Brevibacillus strains.</title>
        <authorList>
            <person name="Patrusheva E.V."/>
            <person name="Izotova A.O."/>
            <person name="Toshchakov S.V."/>
            <person name="Sineoky S.P."/>
        </authorList>
    </citation>
    <scope>NUCLEOTIDE SEQUENCE</scope>
    <source>
        <strain evidence="3">VKPM_B-13247</strain>
    </source>
</reference>
<dbReference type="Proteomes" id="UP001077662">
    <property type="component" value="Unassembled WGS sequence"/>
</dbReference>
<evidence type="ECO:0000313" key="4">
    <source>
        <dbReference type="Proteomes" id="UP001077662"/>
    </source>
</evidence>
<dbReference type="Pfam" id="PF01832">
    <property type="entry name" value="Glucosaminidase"/>
    <property type="match status" value="1"/>
</dbReference>
<organism evidence="3 4">
    <name type="scientific">Brevibacillus laterosporus</name>
    <name type="common">Bacillus laterosporus</name>
    <dbReference type="NCBI Taxonomy" id="1465"/>
    <lineage>
        <taxon>Bacteria</taxon>
        <taxon>Bacillati</taxon>
        <taxon>Bacillota</taxon>
        <taxon>Bacilli</taxon>
        <taxon>Bacillales</taxon>
        <taxon>Paenibacillaceae</taxon>
        <taxon>Brevibacillus</taxon>
    </lineage>
</organism>
<accession>A0AAP3G9F0</accession>
<dbReference type="AlphaFoldDB" id="A0AAP3G9F0"/>
<protein>
    <submittedName>
        <fullName evidence="3">Glucosaminidase domain-containing protein</fullName>
    </submittedName>
</protein>
<gene>
    <name evidence="3" type="ORF">O0554_22000</name>
</gene>